<keyword evidence="2" id="KW-1003">Cell membrane</keyword>
<dbReference type="Gene3D" id="6.10.340.10">
    <property type="match status" value="1"/>
</dbReference>
<dbReference type="Proteomes" id="UP000215185">
    <property type="component" value="Chromosome 1"/>
</dbReference>
<evidence type="ECO:0000256" key="2">
    <source>
        <dbReference type="ARBA" id="ARBA00022475"/>
    </source>
</evidence>
<evidence type="ECO:0000256" key="8">
    <source>
        <dbReference type="ARBA" id="ARBA00023136"/>
    </source>
</evidence>
<dbReference type="PROSITE" id="PS50885">
    <property type="entry name" value="HAMP"/>
    <property type="match status" value="1"/>
</dbReference>
<dbReference type="InterPro" id="IPR003660">
    <property type="entry name" value="HAMP_dom"/>
</dbReference>
<keyword evidence="8 9" id="KW-0472">Membrane</keyword>
<feature type="domain" description="HAMP" evidence="10">
    <location>
        <begin position="306"/>
        <end position="358"/>
    </location>
</feature>
<evidence type="ECO:0000256" key="9">
    <source>
        <dbReference type="SAM" id="Phobius"/>
    </source>
</evidence>
<dbReference type="SUPFAM" id="SSF55874">
    <property type="entry name" value="ATPase domain of HSP90 chaperone/DNA topoisomerase II/histidine kinase"/>
    <property type="match status" value="1"/>
</dbReference>
<dbReference type="CDD" id="cd06225">
    <property type="entry name" value="HAMP"/>
    <property type="match status" value="1"/>
</dbReference>
<dbReference type="Pfam" id="PF00672">
    <property type="entry name" value="HAMP"/>
    <property type="match status" value="1"/>
</dbReference>
<dbReference type="InterPro" id="IPR051552">
    <property type="entry name" value="HptR"/>
</dbReference>
<keyword evidence="3" id="KW-0597">Phosphoprotein</keyword>
<feature type="transmembrane region" description="Helical" evidence="9">
    <location>
        <begin position="282"/>
        <end position="305"/>
    </location>
</feature>
<proteinExistence type="predicted"/>
<dbReference type="PANTHER" id="PTHR42713:SF2">
    <property type="entry name" value="TWO-COMPONENT SENSOR KINASE YESM"/>
    <property type="match status" value="1"/>
</dbReference>
<gene>
    <name evidence="11" type="primary">yehU</name>
    <name evidence="11" type="ORF">SAMEA4412692_00725</name>
</gene>
<evidence type="ECO:0000313" key="11">
    <source>
        <dbReference type="EMBL" id="SNU87638.1"/>
    </source>
</evidence>
<evidence type="ECO:0000256" key="1">
    <source>
        <dbReference type="ARBA" id="ARBA00004651"/>
    </source>
</evidence>
<dbReference type="Pfam" id="PF02743">
    <property type="entry name" value="dCache_1"/>
    <property type="match status" value="1"/>
</dbReference>
<name>A0A239SS29_9STRE</name>
<evidence type="ECO:0000313" key="12">
    <source>
        <dbReference type="Proteomes" id="UP000215185"/>
    </source>
</evidence>
<sequence length="565" mass="64371">MKKPSLLIQLVLSFFVVVIGFLGLIGVTYYQTTSQAITEVTVQATQNSIKQGGEFVHSYLQKLQQTSSSLVVNPTLRAYIESPTTANKQNFVQMMQTLLEADRDLVAATLVTRSGEVISTDTELDMKTSSDMMKESWYQKAIEDEAMMPVLTPARLTQFANHKEEWIISVTQEVSDANGQNLGVLRLDIGYETLETYLDKLELGSTGFTFIINDQHQFVYHPENKVYSSQVEMDRLKPYIAVKNGFSDNHEKYIYQYKIPDSNWTVIGVASLNGLHTLQSKILSSFVGLGIVSLIVCCLSIWFILKRWISPLKHLQQVILKVGQGDSNIRAQEVGAVELVDLSRQFNTMLDQINVLMTEIKQNEQSIRQYELQALASQINPHFLYNTLDTIVWMAEFNDSQRVVDLTKALAKFFRLALNNGNELISLKDEIDHVRQYLFIQEQRYGEKLQYDIEELAKYDRFTLPKLILQPIVENAIYHGIKPVDRPGKIRLTVSEADQHIKVTIFDNGKGFSQDQSAVKSMLSSGVGLQNVDQRLSLFFGEDYQMTIQSEEDRYTKINLFFPKG</sequence>
<dbReference type="InterPro" id="IPR033479">
    <property type="entry name" value="dCache_1"/>
</dbReference>
<keyword evidence="12" id="KW-1185">Reference proteome</keyword>
<comment type="subcellular location">
    <subcellularLocation>
        <location evidence="1">Cell membrane</location>
        <topology evidence="1">Multi-pass membrane protein</topology>
    </subcellularLocation>
</comment>
<organism evidence="11 12">
    <name type="scientific">Streptococcus merionis</name>
    <dbReference type="NCBI Taxonomy" id="400065"/>
    <lineage>
        <taxon>Bacteria</taxon>
        <taxon>Bacillati</taxon>
        <taxon>Bacillota</taxon>
        <taxon>Bacilli</taxon>
        <taxon>Lactobacillales</taxon>
        <taxon>Streptococcaceae</taxon>
        <taxon>Streptococcus</taxon>
    </lineage>
</organism>
<protein>
    <submittedName>
        <fullName evidence="11">Putative histidine kinase</fullName>
        <ecNumber evidence="11">2.7.13.3</ecNumber>
    </submittedName>
</protein>
<feature type="transmembrane region" description="Helical" evidence="9">
    <location>
        <begin position="7"/>
        <end position="30"/>
    </location>
</feature>
<keyword evidence="6 11" id="KW-0418">Kinase</keyword>
<dbReference type="Gene3D" id="3.30.565.10">
    <property type="entry name" value="Histidine kinase-like ATPase, C-terminal domain"/>
    <property type="match status" value="1"/>
</dbReference>
<dbReference type="EC" id="2.7.13.3" evidence="11"/>
<dbReference type="AlphaFoldDB" id="A0A239SS29"/>
<dbReference type="EMBL" id="LT906439">
    <property type="protein sequence ID" value="SNU87638.1"/>
    <property type="molecule type" value="Genomic_DNA"/>
</dbReference>
<dbReference type="CDD" id="cd12912">
    <property type="entry name" value="PDC2_MCP_like"/>
    <property type="match status" value="1"/>
</dbReference>
<dbReference type="InterPro" id="IPR010559">
    <property type="entry name" value="Sig_transdc_His_kin_internal"/>
</dbReference>
<keyword evidence="7 9" id="KW-1133">Transmembrane helix</keyword>
<evidence type="ECO:0000256" key="6">
    <source>
        <dbReference type="ARBA" id="ARBA00022777"/>
    </source>
</evidence>
<evidence type="ECO:0000259" key="10">
    <source>
        <dbReference type="PROSITE" id="PS50885"/>
    </source>
</evidence>
<accession>A0A239SS29</accession>
<keyword evidence="4 11" id="KW-0808">Transferase</keyword>
<dbReference type="CDD" id="cd18773">
    <property type="entry name" value="PDC1_HK_sensor"/>
    <property type="match status" value="1"/>
</dbReference>
<dbReference type="OrthoDB" id="9776552at2"/>
<dbReference type="Pfam" id="PF06580">
    <property type="entry name" value="His_kinase"/>
    <property type="match status" value="1"/>
</dbReference>
<dbReference type="Gene3D" id="3.30.450.20">
    <property type="entry name" value="PAS domain"/>
    <property type="match status" value="2"/>
</dbReference>
<dbReference type="eggNOG" id="COG2972">
    <property type="taxonomic scope" value="Bacteria"/>
</dbReference>
<dbReference type="STRING" id="1123308.GCA_000380085_00068"/>
<keyword evidence="5 9" id="KW-0812">Transmembrane</keyword>
<dbReference type="KEGG" id="smen:SAMEA4412692_0725"/>
<dbReference type="Pfam" id="PF02518">
    <property type="entry name" value="HATPase_c"/>
    <property type="match status" value="1"/>
</dbReference>
<reference evidence="11 12" key="1">
    <citation type="submission" date="2017-06" db="EMBL/GenBank/DDBJ databases">
        <authorList>
            <consortium name="Pathogen Informatics"/>
        </authorList>
    </citation>
    <scope>NUCLEOTIDE SEQUENCE [LARGE SCALE GENOMIC DNA]</scope>
    <source>
        <strain evidence="11 12">NCTC13788</strain>
    </source>
</reference>
<dbReference type="InterPro" id="IPR003594">
    <property type="entry name" value="HATPase_dom"/>
</dbReference>
<evidence type="ECO:0000256" key="4">
    <source>
        <dbReference type="ARBA" id="ARBA00022679"/>
    </source>
</evidence>
<evidence type="ECO:0000256" key="5">
    <source>
        <dbReference type="ARBA" id="ARBA00022692"/>
    </source>
</evidence>
<evidence type="ECO:0000256" key="7">
    <source>
        <dbReference type="ARBA" id="ARBA00022989"/>
    </source>
</evidence>
<dbReference type="RefSeq" id="WP_018372621.1">
    <property type="nucleotide sequence ID" value="NZ_LT906439.1"/>
</dbReference>
<dbReference type="GO" id="GO:0005886">
    <property type="term" value="C:plasma membrane"/>
    <property type="evidence" value="ECO:0007669"/>
    <property type="project" value="UniProtKB-SubCell"/>
</dbReference>
<evidence type="ECO:0000256" key="3">
    <source>
        <dbReference type="ARBA" id="ARBA00022553"/>
    </source>
</evidence>
<dbReference type="GO" id="GO:0000155">
    <property type="term" value="F:phosphorelay sensor kinase activity"/>
    <property type="evidence" value="ECO:0007669"/>
    <property type="project" value="InterPro"/>
</dbReference>
<dbReference type="InterPro" id="IPR036890">
    <property type="entry name" value="HATPase_C_sf"/>
</dbReference>
<dbReference type="PANTHER" id="PTHR42713">
    <property type="entry name" value="HISTIDINE KINASE-RELATED"/>
    <property type="match status" value="1"/>
</dbReference>